<proteinExistence type="predicted"/>
<dbReference type="EMBL" id="JADUOV010000007">
    <property type="protein sequence ID" value="MBH1790585.1"/>
    <property type="molecule type" value="Genomic_DNA"/>
</dbReference>
<dbReference type="AlphaFoldDB" id="A0AA41CGH6"/>
<evidence type="ECO:0000313" key="2">
    <source>
        <dbReference type="Proteomes" id="UP000634179"/>
    </source>
</evidence>
<accession>A0AA41CGH6</accession>
<name>A0AA41CGH6_STEMA</name>
<evidence type="ECO:0000313" key="1">
    <source>
        <dbReference type="EMBL" id="MBH1790585.1"/>
    </source>
</evidence>
<reference evidence="1" key="1">
    <citation type="submission" date="2020-11" db="EMBL/GenBank/DDBJ databases">
        <title>Enhanced detection system for hospital associated transmission using whole genome sequencing surveillance.</title>
        <authorList>
            <person name="Harrison L.H."/>
            <person name="Van Tyne D."/>
            <person name="Marsh J.W."/>
            <person name="Griffith M.P."/>
            <person name="Snyder D.J."/>
            <person name="Cooper V.S."/>
            <person name="Mustapha M."/>
        </authorList>
    </citation>
    <scope>NUCLEOTIDE SEQUENCE</scope>
    <source>
        <strain evidence="1">STEN00053</strain>
    </source>
</reference>
<gene>
    <name evidence="1" type="ORF">I5V89_11945</name>
</gene>
<comment type="caution">
    <text evidence="1">The sequence shown here is derived from an EMBL/GenBank/DDBJ whole genome shotgun (WGS) entry which is preliminary data.</text>
</comment>
<organism evidence="1 2">
    <name type="scientific">Stenotrophomonas maltophilia</name>
    <name type="common">Pseudomonas maltophilia</name>
    <name type="synonym">Xanthomonas maltophilia</name>
    <dbReference type="NCBI Taxonomy" id="40324"/>
    <lineage>
        <taxon>Bacteria</taxon>
        <taxon>Pseudomonadati</taxon>
        <taxon>Pseudomonadota</taxon>
        <taxon>Gammaproteobacteria</taxon>
        <taxon>Lysobacterales</taxon>
        <taxon>Lysobacteraceae</taxon>
        <taxon>Stenotrophomonas</taxon>
        <taxon>Stenotrophomonas maltophilia group</taxon>
    </lineage>
</organism>
<sequence>MNDFEYLESRGWGFEMPIDKSHFTALGKLEGTFTGIGGAGDSDRVELSPKNVDFVEDHLRQAKAHHAEGSLEDAWFHLLQASNALAYHRGVREGRFQAGKVDRPAQAGKRGGRAKAANVSKTLDGIATELLALHAVEPMRRIADFDIAALKIGEKHGMAHDQTDWLARLKKRPAMLALVAELRLAR</sequence>
<dbReference type="Proteomes" id="UP000634179">
    <property type="component" value="Unassembled WGS sequence"/>
</dbReference>
<protein>
    <submittedName>
        <fullName evidence="1">Uncharacterized protein</fullName>
    </submittedName>
</protein>